<keyword evidence="3" id="KW-1185">Reference proteome</keyword>
<feature type="transmembrane region" description="Helical" evidence="1">
    <location>
        <begin position="105"/>
        <end position="127"/>
    </location>
</feature>
<keyword evidence="1" id="KW-0812">Transmembrane</keyword>
<evidence type="ECO:0000313" key="2">
    <source>
        <dbReference type="EMBL" id="RJL32661.1"/>
    </source>
</evidence>
<evidence type="ECO:0000256" key="1">
    <source>
        <dbReference type="SAM" id="Phobius"/>
    </source>
</evidence>
<feature type="transmembrane region" description="Helical" evidence="1">
    <location>
        <begin position="283"/>
        <end position="305"/>
    </location>
</feature>
<dbReference type="Proteomes" id="UP000265768">
    <property type="component" value="Unassembled WGS sequence"/>
</dbReference>
<dbReference type="InterPro" id="IPR025238">
    <property type="entry name" value="DUF4184"/>
</dbReference>
<keyword evidence="1" id="KW-0472">Membrane</keyword>
<feature type="transmembrane region" description="Helical" evidence="1">
    <location>
        <begin position="205"/>
        <end position="228"/>
    </location>
</feature>
<feature type="transmembrane region" description="Helical" evidence="1">
    <location>
        <begin position="75"/>
        <end position="93"/>
    </location>
</feature>
<dbReference type="Pfam" id="PF13803">
    <property type="entry name" value="DUF4184"/>
    <property type="match status" value="1"/>
</dbReference>
<feature type="transmembrane region" description="Helical" evidence="1">
    <location>
        <begin position="249"/>
        <end position="271"/>
    </location>
</feature>
<keyword evidence="1" id="KW-1133">Transmembrane helix</keyword>
<name>A0A3A4AVC1_9ACTN</name>
<dbReference type="EMBL" id="QZEY01000004">
    <property type="protein sequence ID" value="RJL32661.1"/>
    <property type="molecule type" value="Genomic_DNA"/>
</dbReference>
<proteinExistence type="predicted"/>
<evidence type="ECO:0000313" key="3">
    <source>
        <dbReference type="Proteomes" id="UP000265768"/>
    </source>
</evidence>
<protein>
    <submittedName>
        <fullName evidence="2">DUF4184 family protein</fullName>
    </submittedName>
</protein>
<organism evidence="2 3">
    <name type="scientific">Bailinhaonella thermotolerans</name>
    <dbReference type="NCBI Taxonomy" id="1070861"/>
    <lineage>
        <taxon>Bacteria</taxon>
        <taxon>Bacillati</taxon>
        <taxon>Actinomycetota</taxon>
        <taxon>Actinomycetes</taxon>
        <taxon>Streptosporangiales</taxon>
        <taxon>Streptosporangiaceae</taxon>
        <taxon>Bailinhaonella</taxon>
    </lineage>
</organism>
<gene>
    <name evidence="2" type="ORF">D5H75_14260</name>
</gene>
<accession>A0A3A4AVC1</accession>
<comment type="caution">
    <text evidence="2">The sequence shown here is derived from an EMBL/GenBank/DDBJ whole genome shotgun (WGS) entry which is preliminary data.</text>
</comment>
<dbReference type="OrthoDB" id="8481923at2"/>
<reference evidence="2 3" key="1">
    <citation type="submission" date="2018-09" db="EMBL/GenBank/DDBJ databases">
        <title>YIM 75507 draft genome.</title>
        <authorList>
            <person name="Tang S."/>
            <person name="Feng Y."/>
        </authorList>
    </citation>
    <scope>NUCLEOTIDE SEQUENCE [LARGE SCALE GENOMIC DNA]</scope>
    <source>
        <strain evidence="2 3">YIM 75507</strain>
    </source>
</reference>
<feature type="transmembrane region" description="Helical" evidence="1">
    <location>
        <begin position="164"/>
        <end position="185"/>
    </location>
</feature>
<dbReference type="AlphaFoldDB" id="A0A3A4AVC1"/>
<sequence length="326" mass="34808">MSVRVRTRPLIRHLIPCLLATDGPAPRLALPRHLGDHGKRNQHGPLGRLLSTEGARVPFTLAHPAAVIPFARGPLVAGALVAGSVVPDLPYFVDRDDLRYLTHSAAGSLTYDVVLGLALLAVFRVALRRPLLDLLPPAARARVPAPRDAVSALRGPRGRSLARAAARVWWVYASLALGAVTHVVWDGVTHGDGMEFAELETPRTSAVFQVLQHGSSLLGLAAVGWWALRRLRRTPPREVPPVLPAALRWSVLTAFALAGLAGALYGALAGFGYVADGQRLEDAAVVAIDAAAVAALAYCAAWWGWRLARGRRRERVAAGASRFSSP</sequence>